<evidence type="ECO:0000313" key="1">
    <source>
        <dbReference type="EMBL" id="MCW1911981.1"/>
    </source>
</evidence>
<dbReference type="RefSeq" id="WP_264509945.1">
    <property type="nucleotide sequence ID" value="NZ_JAPDDR010000001.1"/>
</dbReference>
<reference evidence="1" key="1">
    <citation type="submission" date="2022-10" db="EMBL/GenBank/DDBJ databases">
        <title>Luteolibacter sp. GHJ8, whole genome shotgun sequencing project.</title>
        <authorList>
            <person name="Zhao G."/>
            <person name="Shen L."/>
        </authorList>
    </citation>
    <scope>NUCLEOTIDE SEQUENCE</scope>
    <source>
        <strain evidence="1">GHJ8</strain>
    </source>
</reference>
<protein>
    <submittedName>
        <fullName evidence="1">DUF3293 domain-containing protein</fullName>
    </submittedName>
</protein>
<dbReference type="Pfam" id="PF11697">
    <property type="entry name" value="DUF3293"/>
    <property type="match status" value="1"/>
</dbReference>
<gene>
    <name evidence="1" type="ORF">OJ996_00240</name>
</gene>
<proteinExistence type="predicted"/>
<name>A0ABT3FWL5_9BACT</name>
<evidence type="ECO:0000313" key="2">
    <source>
        <dbReference type="Proteomes" id="UP001165653"/>
    </source>
</evidence>
<dbReference type="EMBL" id="JAPDDR010000001">
    <property type="protein sequence ID" value="MCW1911981.1"/>
    <property type="molecule type" value="Genomic_DNA"/>
</dbReference>
<sequence length="128" mass="14192">MPFPPEYSSTVFLLVDSPSPLPASFAIITAWNPMDRRTSAEENQAADEDLKSCLENSGVIHFRATGCSPDLVHREEGWAAAISKSDALDLGRQFDQRAIWWIEGDELHLIRCADGHSEMLGSFSSRLV</sequence>
<dbReference type="InterPro" id="IPR021710">
    <property type="entry name" value="DUF3293"/>
</dbReference>
<comment type="caution">
    <text evidence="1">The sequence shown here is derived from an EMBL/GenBank/DDBJ whole genome shotgun (WGS) entry which is preliminary data.</text>
</comment>
<dbReference type="Proteomes" id="UP001165653">
    <property type="component" value="Unassembled WGS sequence"/>
</dbReference>
<accession>A0ABT3FWL5</accession>
<organism evidence="1 2">
    <name type="scientific">Luteolibacter rhizosphaerae</name>
    <dbReference type="NCBI Taxonomy" id="2989719"/>
    <lineage>
        <taxon>Bacteria</taxon>
        <taxon>Pseudomonadati</taxon>
        <taxon>Verrucomicrobiota</taxon>
        <taxon>Verrucomicrobiia</taxon>
        <taxon>Verrucomicrobiales</taxon>
        <taxon>Verrucomicrobiaceae</taxon>
        <taxon>Luteolibacter</taxon>
    </lineage>
</organism>
<keyword evidence="2" id="KW-1185">Reference proteome</keyword>